<dbReference type="InterPro" id="IPR012341">
    <property type="entry name" value="6hp_glycosidase-like_sf"/>
</dbReference>
<accession>A0ABW1Z5B7</accession>
<dbReference type="RefSeq" id="WP_390233497.1">
    <property type="nucleotide sequence ID" value="NZ_JBHSWI010000001.1"/>
</dbReference>
<dbReference type="Proteomes" id="UP001596391">
    <property type="component" value="Unassembled WGS sequence"/>
</dbReference>
<evidence type="ECO:0000313" key="1">
    <source>
        <dbReference type="EMBL" id="MFC6644190.1"/>
    </source>
</evidence>
<comment type="caution">
    <text evidence="1">The sequence shown here is derived from an EMBL/GenBank/DDBJ whole genome shotgun (WGS) entry which is preliminary data.</text>
</comment>
<organism evidence="1 2">
    <name type="scientific">Granulicella cerasi</name>
    <dbReference type="NCBI Taxonomy" id="741063"/>
    <lineage>
        <taxon>Bacteria</taxon>
        <taxon>Pseudomonadati</taxon>
        <taxon>Acidobacteriota</taxon>
        <taxon>Terriglobia</taxon>
        <taxon>Terriglobales</taxon>
        <taxon>Acidobacteriaceae</taxon>
        <taxon>Granulicella</taxon>
    </lineage>
</organism>
<name>A0ABW1Z5B7_9BACT</name>
<sequence length="63" mass="7232">MMDSYWGGMVRVGADTFWEVYDPKNSKASPYGDVHINSFCHAWSCGPAYLLRKYYWNMSGGKV</sequence>
<protein>
    <recommendedName>
        <fullName evidence="3">Alpha-L-rhamnosidase</fullName>
    </recommendedName>
</protein>
<reference evidence="2" key="1">
    <citation type="journal article" date="2019" name="Int. J. Syst. Evol. Microbiol.">
        <title>The Global Catalogue of Microorganisms (GCM) 10K type strain sequencing project: providing services to taxonomists for standard genome sequencing and annotation.</title>
        <authorList>
            <consortium name="The Broad Institute Genomics Platform"/>
            <consortium name="The Broad Institute Genome Sequencing Center for Infectious Disease"/>
            <person name="Wu L."/>
            <person name="Ma J."/>
        </authorList>
    </citation>
    <scope>NUCLEOTIDE SEQUENCE [LARGE SCALE GENOMIC DNA]</scope>
    <source>
        <strain evidence="2">CGMCC 1.16026</strain>
    </source>
</reference>
<dbReference type="EMBL" id="JBHSWI010000001">
    <property type="protein sequence ID" value="MFC6644190.1"/>
    <property type="molecule type" value="Genomic_DNA"/>
</dbReference>
<dbReference type="Gene3D" id="1.50.10.10">
    <property type="match status" value="1"/>
</dbReference>
<evidence type="ECO:0008006" key="3">
    <source>
        <dbReference type="Google" id="ProtNLM"/>
    </source>
</evidence>
<evidence type="ECO:0000313" key="2">
    <source>
        <dbReference type="Proteomes" id="UP001596391"/>
    </source>
</evidence>
<gene>
    <name evidence="1" type="ORF">ACFQBQ_00995</name>
</gene>
<proteinExistence type="predicted"/>
<keyword evidence="2" id="KW-1185">Reference proteome</keyword>